<reference evidence="2" key="1">
    <citation type="journal article" date="2019" name="Int. J. Syst. Evol. Microbiol.">
        <title>The Global Catalogue of Microorganisms (GCM) 10K type strain sequencing project: providing services to taxonomists for standard genome sequencing and annotation.</title>
        <authorList>
            <consortium name="The Broad Institute Genomics Platform"/>
            <consortium name="The Broad Institute Genome Sequencing Center for Infectious Disease"/>
            <person name="Wu L."/>
            <person name="Ma J."/>
        </authorList>
    </citation>
    <scope>NUCLEOTIDE SEQUENCE [LARGE SCALE GENOMIC DNA]</scope>
    <source>
        <strain evidence="2">NBRC 112502</strain>
    </source>
</reference>
<organism evidence="1 2">
    <name type="scientific">Acidocella aquatica</name>
    <dbReference type="NCBI Taxonomy" id="1922313"/>
    <lineage>
        <taxon>Bacteria</taxon>
        <taxon>Pseudomonadati</taxon>
        <taxon>Pseudomonadota</taxon>
        <taxon>Alphaproteobacteria</taxon>
        <taxon>Acetobacterales</taxon>
        <taxon>Acidocellaceae</taxon>
        <taxon>Acidocella</taxon>
    </lineage>
</organism>
<dbReference type="Proteomes" id="UP001156641">
    <property type="component" value="Unassembled WGS sequence"/>
</dbReference>
<dbReference type="EMBL" id="BSOS01000004">
    <property type="protein sequence ID" value="GLR65433.1"/>
    <property type="molecule type" value="Genomic_DNA"/>
</dbReference>
<keyword evidence="2" id="KW-1185">Reference proteome</keyword>
<evidence type="ECO:0000313" key="2">
    <source>
        <dbReference type="Proteomes" id="UP001156641"/>
    </source>
</evidence>
<comment type="caution">
    <text evidence="1">The sequence shown here is derived from an EMBL/GenBank/DDBJ whole genome shotgun (WGS) entry which is preliminary data.</text>
</comment>
<gene>
    <name evidence="1" type="ORF">GCM10010909_01110</name>
</gene>
<protein>
    <submittedName>
        <fullName evidence="1">Uncharacterized protein</fullName>
    </submittedName>
</protein>
<name>A0ABQ6A5E3_9PROT</name>
<sequence length="52" mass="5346">MVGADETQIEPPMTPKIGSLVGAKAERTVKEATKALVAIGAAIAQRQKSAVL</sequence>
<accession>A0ABQ6A5E3</accession>
<evidence type="ECO:0000313" key="1">
    <source>
        <dbReference type="EMBL" id="GLR65433.1"/>
    </source>
</evidence>
<proteinExistence type="predicted"/>